<comment type="caution">
    <text evidence="2">The sequence shown here is derived from an EMBL/GenBank/DDBJ whole genome shotgun (WGS) entry which is preliminary data.</text>
</comment>
<dbReference type="PANTHER" id="PTHR10443:SF47">
    <property type="entry name" value="DIPEPTIDASE"/>
    <property type="match status" value="1"/>
</dbReference>
<name>A0A2J7R9Y9_9NEOP</name>
<keyword evidence="1" id="KW-1015">Disulfide bond</keyword>
<comment type="subunit">
    <text evidence="1">Homodimer; disulfide-linked.</text>
</comment>
<keyword evidence="1" id="KW-0224">Dipeptidase</keyword>
<dbReference type="Proteomes" id="UP000235965">
    <property type="component" value="Unassembled WGS sequence"/>
</dbReference>
<keyword evidence="1" id="KW-0449">Lipoprotein</keyword>
<dbReference type="GO" id="GO:0046872">
    <property type="term" value="F:metal ion binding"/>
    <property type="evidence" value="ECO:0007669"/>
    <property type="project" value="UniProtKB-UniRule"/>
</dbReference>
<keyword evidence="1" id="KW-0472">Membrane</keyword>
<dbReference type="GO" id="GO:0006508">
    <property type="term" value="P:proteolysis"/>
    <property type="evidence" value="ECO:0007669"/>
    <property type="project" value="UniProtKB-KW"/>
</dbReference>
<keyword evidence="1" id="KW-0378">Hydrolase</keyword>
<reference evidence="2 3" key="1">
    <citation type="submission" date="2017-12" db="EMBL/GenBank/DDBJ databases">
        <title>Hemimetabolous genomes reveal molecular basis of termite eusociality.</title>
        <authorList>
            <person name="Harrison M.C."/>
            <person name="Jongepier E."/>
            <person name="Robertson H.M."/>
            <person name="Arning N."/>
            <person name="Bitard-Feildel T."/>
            <person name="Chao H."/>
            <person name="Childers C.P."/>
            <person name="Dinh H."/>
            <person name="Doddapaneni H."/>
            <person name="Dugan S."/>
            <person name="Gowin J."/>
            <person name="Greiner C."/>
            <person name="Han Y."/>
            <person name="Hu H."/>
            <person name="Hughes D.S.T."/>
            <person name="Huylmans A.-K."/>
            <person name="Kemena C."/>
            <person name="Kremer L.P.M."/>
            <person name="Lee S.L."/>
            <person name="Lopez-Ezquerra A."/>
            <person name="Mallet L."/>
            <person name="Monroy-Kuhn J.M."/>
            <person name="Moser A."/>
            <person name="Murali S.C."/>
            <person name="Muzny D.M."/>
            <person name="Otani S."/>
            <person name="Piulachs M.-D."/>
            <person name="Poelchau M."/>
            <person name="Qu J."/>
            <person name="Schaub F."/>
            <person name="Wada-Katsumata A."/>
            <person name="Worley K.C."/>
            <person name="Xie Q."/>
            <person name="Ylla G."/>
            <person name="Poulsen M."/>
            <person name="Gibbs R.A."/>
            <person name="Schal C."/>
            <person name="Richards S."/>
            <person name="Belles X."/>
            <person name="Korb J."/>
            <person name="Bornberg-Bauer E."/>
        </authorList>
    </citation>
    <scope>NUCLEOTIDE SEQUENCE [LARGE SCALE GENOMIC DNA]</scope>
    <source>
        <tissue evidence="2">Whole body</tissue>
    </source>
</reference>
<keyword evidence="1" id="KW-0479">Metal-binding</keyword>
<keyword evidence="1" id="KW-0645">Protease</keyword>
<comment type="similarity">
    <text evidence="1">Belongs to the metallo-dependent hydrolases superfamily. Peptidase M19 family.</text>
</comment>
<dbReference type="PROSITE" id="PS51365">
    <property type="entry name" value="RENAL_DIPEPTIDASE_2"/>
    <property type="match status" value="1"/>
</dbReference>
<dbReference type="GO" id="GO:0070573">
    <property type="term" value="F:metallodipeptidase activity"/>
    <property type="evidence" value="ECO:0007669"/>
    <property type="project" value="InterPro"/>
</dbReference>
<gene>
    <name evidence="2" type="ORF">B7P43_G11969</name>
</gene>
<dbReference type="InterPro" id="IPR008257">
    <property type="entry name" value="Pept_M19"/>
</dbReference>
<comment type="subcellular location">
    <subcellularLocation>
        <location evidence="1">Membrane</location>
        <topology evidence="1">Lipid-anchor</topology>
        <topology evidence="1">GPI-anchor</topology>
    </subcellularLocation>
</comment>
<dbReference type="InParanoid" id="A0A2J7R9Y9"/>
<evidence type="ECO:0000313" key="2">
    <source>
        <dbReference type="EMBL" id="PNF37640.1"/>
    </source>
</evidence>
<comment type="catalytic activity">
    <reaction evidence="1">
        <text>an L-aminoacyl-L-amino acid + H2O = 2 an L-alpha-amino acid</text>
        <dbReference type="Rhea" id="RHEA:48940"/>
        <dbReference type="ChEBI" id="CHEBI:15377"/>
        <dbReference type="ChEBI" id="CHEBI:59869"/>
        <dbReference type="ChEBI" id="CHEBI:77460"/>
        <dbReference type="EC" id="3.4.13.19"/>
    </reaction>
</comment>
<proteinExistence type="inferred from homology"/>
<evidence type="ECO:0000256" key="1">
    <source>
        <dbReference type="RuleBase" id="RU341113"/>
    </source>
</evidence>
<dbReference type="PANTHER" id="PTHR10443">
    <property type="entry name" value="MICROSOMAL DIPEPTIDASE"/>
    <property type="match status" value="1"/>
</dbReference>
<dbReference type="EC" id="3.4.13.19" evidence="1"/>
<accession>A0A2J7R9Y9</accession>
<keyword evidence="1" id="KW-0325">Glycoprotein</keyword>
<protein>
    <recommendedName>
        <fullName evidence="1">Dipeptidase</fullName>
        <ecNumber evidence="1">3.4.13.19</ecNumber>
    </recommendedName>
</protein>
<dbReference type="GO" id="GO:0098552">
    <property type="term" value="C:side of membrane"/>
    <property type="evidence" value="ECO:0007669"/>
    <property type="project" value="UniProtKB-KW"/>
</dbReference>
<dbReference type="Gene3D" id="3.20.20.140">
    <property type="entry name" value="Metal-dependent hydrolases"/>
    <property type="match status" value="1"/>
</dbReference>
<evidence type="ECO:0000313" key="3">
    <source>
        <dbReference type="Proteomes" id="UP000235965"/>
    </source>
</evidence>
<dbReference type="Pfam" id="PF01244">
    <property type="entry name" value="Peptidase_M19"/>
    <property type="match status" value="1"/>
</dbReference>
<dbReference type="CDD" id="cd01301">
    <property type="entry name" value="rDP_like"/>
    <property type="match status" value="1"/>
</dbReference>
<organism evidence="2 3">
    <name type="scientific">Cryptotermes secundus</name>
    <dbReference type="NCBI Taxonomy" id="105785"/>
    <lineage>
        <taxon>Eukaryota</taxon>
        <taxon>Metazoa</taxon>
        <taxon>Ecdysozoa</taxon>
        <taxon>Arthropoda</taxon>
        <taxon>Hexapoda</taxon>
        <taxon>Insecta</taxon>
        <taxon>Pterygota</taxon>
        <taxon>Neoptera</taxon>
        <taxon>Polyneoptera</taxon>
        <taxon>Dictyoptera</taxon>
        <taxon>Blattodea</taxon>
        <taxon>Blattoidea</taxon>
        <taxon>Termitoidae</taxon>
        <taxon>Kalotermitidae</taxon>
        <taxon>Cryptotermitinae</taxon>
        <taxon>Cryptotermes</taxon>
    </lineage>
</organism>
<keyword evidence="1" id="KW-0482">Metalloprotease</keyword>
<dbReference type="OrthoDB" id="445695at2759"/>
<dbReference type="InterPro" id="IPR032466">
    <property type="entry name" value="Metal_Hydrolase"/>
</dbReference>
<keyword evidence="1" id="KW-0862">Zinc</keyword>
<dbReference type="EMBL" id="NEVH01006580">
    <property type="protein sequence ID" value="PNF37640.1"/>
    <property type="molecule type" value="Genomic_DNA"/>
</dbReference>
<keyword evidence="3" id="KW-1185">Reference proteome</keyword>
<dbReference type="SUPFAM" id="SSF51556">
    <property type="entry name" value="Metallo-dependent hydrolases"/>
    <property type="match status" value="1"/>
</dbReference>
<dbReference type="AlphaFoldDB" id="A0A2J7R9Y9"/>
<keyword evidence="1" id="KW-0336">GPI-anchor</keyword>
<comment type="cofactor">
    <cofactor evidence="1">
        <name>Zn(2+)</name>
        <dbReference type="ChEBI" id="CHEBI:29105"/>
    </cofactor>
</comment>
<sequence length="451" mass="50565">MTKSRRMRWAGHVARMGEKRNAYRILVRKLEGKRPLGRPRRRWVDNVKMDLREIGWDGMVWIDVAQDRDQWRALVNTEYTGIQRSCQETSACEEKAAVVRHNDLPWNVRKFMHNQILSFNFTADLEKVHPWAKSNWSHTDLPRLRRGMVGAQFWSAYVPCDAQYLDAVQLTLEQIDLIKRLADLNPEHLTLVTSVKGVQETHRAGRIASLIGVEGGHSLGNSLAVLRTFYSLGARYMTVTHTCNTAWADCSLTQLQSESSSPTAQPTDRSSEGGLTEFGKLVVREMNRLGMMVDLSHASVHTMKDALAASKAPVMFSHSSAFALCNSSRNVPDDVLKSLALNGGIVMVNFYTYFITCNSTATINDVIAHINHIRDVAGVNHVGIGAGYDGINFTPQGLEDVSKYPQLLAALLEDPSWREEDLKKLAGLNLLRVFRAVEEVRSGSLFTLLND</sequence>